<dbReference type="KEGG" id="nam:NAMH_1385"/>
<dbReference type="Proteomes" id="UP000000448">
    <property type="component" value="Chromosome"/>
</dbReference>
<keyword evidence="1" id="KW-1133">Transmembrane helix</keyword>
<keyword evidence="1" id="KW-0472">Membrane</keyword>
<evidence type="ECO:0000256" key="1">
    <source>
        <dbReference type="SAM" id="Phobius"/>
    </source>
</evidence>
<accession>B9L5Z0</accession>
<keyword evidence="3" id="KW-1185">Reference proteome</keyword>
<evidence type="ECO:0000313" key="2">
    <source>
        <dbReference type="EMBL" id="ACM92260.1"/>
    </source>
</evidence>
<feature type="transmembrane region" description="Helical" evidence="1">
    <location>
        <begin position="6"/>
        <end position="27"/>
    </location>
</feature>
<feature type="transmembrane region" description="Helical" evidence="1">
    <location>
        <begin position="34"/>
        <end position="52"/>
    </location>
</feature>
<dbReference type="RefSeq" id="WP_012663632.1">
    <property type="nucleotide sequence ID" value="NC_012115.1"/>
</dbReference>
<dbReference type="HOGENOM" id="CLU_2602355_0_0_7"/>
<evidence type="ECO:0000313" key="3">
    <source>
        <dbReference type="Proteomes" id="UP000000448"/>
    </source>
</evidence>
<keyword evidence="1" id="KW-0812">Transmembrane</keyword>
<dbReference type="EMBL" id="CP001279">
    <property type="protein sequence ID" value="ACM92260.1"/>
    <property type="molecule type" value="Genomic_DNA"/>
</dbReference>
<feature type="transmembrane region" description="Helical" evidence="1">
    <location>
        <begin position="58"/>
        <end position="76"/>
    </location>
</feature>
<gene>
    <name evidence="2" type="ordered locus">NAMH_1385</name>
</gene>
<proteinExistence type="predicted"/>
<reference evidence="2 3" key="1">
    <citation type="journal article" date="2009" name="PLoS Genet.">
        <title>Adaptations to submarine hydrothermal environments exemplified by the genome of Nautilia profundicola.</title>
        <authorList>
            <person name="Campbell B.J."/>
            <person name="Smith J.L."/>
            <person name="Hanson T.E."/>
            <person name="Klotz M.G."/>
            <person name="Stein L.Y."/>
            <person name="Lee C.K."/>
            <person name="Wu D."/>
            <person name="Robinson J.M."/>
            <person name="Khouri H.M."/>
            <person name="Eisen J.A."/>
            <person name="Cary S.C."/>
        </authorList>
    </citation>
    <scope>NUCLEOTIDE SEQUENCE [LARGE SCALE GENOMIC DNA]</scope>
    <source>
        <strain evidence="3">ATCC BAA-1463 / DSM 18972 / AmH</strain>
    </source>
</reference>
<dbReference type="STRING" id="598659.NAMH_1385"/>
<name>B9L5Z0_NAUPA</name>
<protein>
    <submittedName>
        <fullName evidence="2">NADH dehydrogenase 5</fullName>
    </submittedName>
</protein>
<dbReference type="AlphaFoldDB" id="B9L5Z0"/>
<dbReference type="OrthoDB" id="5373266at2"/>
<sequence length="79" mass="9296">MEKVGLIIGLFLTIFGMYKIDIVLIPTLDYFGKYVFFGAINIFVFWVEWFFYKRFDGLLRILMPFMFGLVILLIGVKIA</sequence>
<organism evidence="2 3">
    <name type="scientific">Nautilia profundicola (strain ATCC BAA-1463 / DSM 18972 / AmH)</name>
    <dbReference type="NCBI Taxonomy" id="598659"/>
    <lineage>
        <taxon>Bacteria</taxon>
        <taxon>Pseudomonadati</taxon>
        <taxon>Campylobacterota</taxon>
        <taxon>Epsilonproteobacteria</taxon>
        <taxon>Nautiliales</taxon>
        <taxon>Nautiliaceae</taxon>
        <taxon>Nautilia</taxon>
    </lineage>
</organism>